<dbReference type="Proteomes" id="UP001519460">
    <property type="component" value="Unassembled WGS sequence"/>
</dbReference>
<feature type="compositionally biased region" description="Acidic residues" evidence="2">
    <location>
        <begin position="1238"/>
        <end position="1284"/>
    </location>
</feature>
<feature type="compositionally biased region" description="Acidic residues" evidence="2">
    <location>
        <begin position="1162"/>
        <end position="1171"/>
    </location>
</feature>
<evidence type="ECO:0000256" key="2">
    <source>
        <dbReference type="SAM" id="MobiDB-lite"/>
    </source>
</evidence>
<name>A0ABD0LXS7_9CAEN</name>
<feature type="domain" description="PLAT" evidence="3">
    <location>
        <begin position="858"/>
        <end position="975"/>
    </location>
</feature>
<dbReference type="PANTHER" id="PTHR45901:SF7">
    <property type="entry name" value="OXYGEN-REGULATED PROTEIN 1"/>
    <property type="match status" value="1"/>
</dbReference>
<dbReference type="Gene3D" id="2.60.60.20">
    <property type="entry name" value="PLAT/LH2 domain"/>
    <property type="match status" value="3"/>
</dbReference>
<feature type="domain" description="Doublecortin" evidence="4">
    <location>
        <begin position="26"/>
        <end position="98"/>
    </location>
</feature>
<feature type="domain" description="PLAT" evidence="3">
    <location>
        <begin position="412"/>
        <end position="531"/>
    </location>
</feature>
<gene>
    <name evidence="5" type="ORF">BaRGS_00004702</name>
</gene>
<comment type="caution">
    <text evidence="1">Lacks conserved residue(s) required for the propagation of feature annotation.</text>
</comment>
<dbReference type="SMART" id="SM00537">
    <property type="entry name" value="DCX"/>
    <property type="match status" value="2"/>
</dbReference>
<dbReference type="CDD" id="cd01756">
    <property type="entry name" value="PLAT_repeat"/>
    <property type="match status" value="2"/>
</dbReference>
<dbReference type="InterPro" id="IPR036392">
    <property type="entry name" value="PLAT/LH2_dom_sf"/>
</dbReference>
<accession>A0ABD0LXS7</accession>
<dbReference type="Gene3D" id="2.80.10.50">
    <property type="match status" value="2"/>
</dbReference>
<evidence type="ECO:0000313" key="6">
    <source>
        <dbReference type="Proteomes" id="UP001519460"/>
    </source>
</evidence>
<feature type="non-terminal residue" evidence="5">
    <location>
        <position position="1284"/>
    </location>
</feature>
<dbReference type="PROSITE" id="PS50309">
    <property type="entry name" value="DC"/>
    <property type="match status" value="2"/>
</dbReference>
<feature type="compositionally biased region" description="Acidic residues" evidence="2">
    <location>
        <begin position="1132"/>
        <end position="1144"/>
    </location>
</feature>
<feature type="compositionally biased region" description="Acidic residues" evidence="2">
    <location>
        <begin position="1194"/>
        <end position="1206"/>
    </location>
</feature>
<evidence type="ECO:0008006" key="7">
    <source>
        <dbReference type="Google" id="ProtNLM"/>
    </source>
</evidence>
<evidence type="ECO:0000313" key="5">
    <source>
        <dbReference type="EMBL" id="KAK7503970.1"/>
    </source>
</evidence>
<dbReference type="EMBL" id="JACVVK020000017">
    <property type="protein sequence ID" value="KAK7503970.1"/>
    <property type="molecule type" value="Genomic_DNA"/>
</dbReference>
<feature type="region of interest" description="Disordered" evidence="2">
    <location>
        <begin position="828"/>
        <end position="855"/>
    </location>
</feature>
<feature type="region of interest" description="Disordered" evidence="2">
    <location>
        <begin position="1126"/>
        <end position="1284"/>
    </location>
</feature>
<dbReference type="CDD" id="cd23312">
    <property type="entry name" value="beta-trefoil_FGF_RP1"/>
    <property type="match status" value="2"/>
</dbReference>
<keyword evidence="6" id="KW-1185">Reference proteome</keyword>
<dbReference type="Pfam" id="PF01477">
    <property type="entry name" value="PLAT"/>
    <property type="match status" value="4"/>
</dbReference>
<feature type="compositionally biased region" description="Basic and acidic residues" evidence="2">
    <location>
        <begin position="1207"/>
        <end position="1219"/>
    </location>
</feature>
<proteinExistence type="predicted"/>
<dbReference type="InterPro" id="IPR052970">
    <property type="entry name" value="Inner_ear_hair_cell_LOXHD"/>
</dbReference>
<feature type="domain" description="PLAT" evidence="3">
    <location>
        <begin position="987"/>
        <end position="1105"/>
    </location>
</feature>
<dbReference type="InterPro" id="IPR003533">
    <property type="entry name" value="Doublecortin_dom"/>
</dbReference>
<organism evidence="5 6">
    <name type="scientific">Batillaria attramentaria</name>
    <dbReference type="NCBI Taxonomy" id="370345"/>
    <lineage>
        <taxon>Eukaryota</taxon>
        <taxon>Metazoa</taxon>
        <taxon>Spiralia</taxon>
        <taxon>Lophotrochozoa</taxon>
        <taxon>Mollusca</taxon>
        <taxon>Gastropoda</taxon>
        <taxon>Caenogastropoda</taxon>
        <taxon>Sorbeoconcha</taxon>
        <taxon>Cerithioidea</taxon>
        <taxon>Batillariidae</taxon>
        <taxon>Batillaria</taxon>
    </lineage>
</organism>
<dbReference type="SUPFAM" id="SSF49723">
    <property type="entry name" value="Lipase/lipooxygenase domain (PLAT/LH2 domain)"/>
    <property type="match status" value="4"/>
</dbReference>
<dbReference type="InterPro" id="IPR001024">
    <property type="entry name" value="PLAT/LH2_dom"/>
</dbReference>
<reference evidence="5 6" key="1">
    <citation type="journal article" date="2023" name="Sci. Data">
        <title>Genome assembly of the Korean intertidal mud-creeper Batillaria attramentaria.</title>
        <authorList>
            <person name="Patra A.K."/>
            <person name="Ho P.T."/>
            <person name="Jun S."/>
            <person name="Lee S.J."/>
            <person name="Kim Y."/>
            <person name="Won Y.J."/>
        </authorList>
    </citation>
    <scope>NUCLEOTIDE SEQUENCE [LARGE SCALE GENOMIC DNA]</scope>
    <source>
        <strain evidence="5">Wonlab-2016</strain>
    </source>
</reference>
<feature type="domain" description="PLAT" evidence="3">
    <location>
        <begin position="284"/>
        <end position="400"/>
    </location>
</feature>
<dbReference type="Pfam" id="PF03607">
    <property type="entry name" value="DCX"/>
    <property type="match status" value="2"/>
</dbReference>
<dbReference type="Gene3D" id="3.10.20.230">
    <property type="entry name" value="Doublecortin domain"/>
    <property type="match status" value="2"/>
</dbReference>
<dbReference type="PANTHER" id="PTHR45901">
    <property type="entry name" value="PROTEIN CBG12474"/>
    <property type="match status" value="1"/>
</dbReference>
<evidence type="ECO:0000256" key="1">
    <source>
        <dbReference type="PROSITE-ProRule" id="PRU00152"/>
    </source>
</evidence>
<dbReference type="SUPFAM" id="SSF89837">
    <property type="entry name" value="Doublecortin (DC)"/>
    <property type="match status" value="2"/>
</dbReference>
<sequence>MAKAMPHPPPSGYSYRRTLHDAPHAKTCYFYKDGDYKFTGVKVAVNPRRYRRIDTLCTELSSKIRGLPYGVRSIFTPRGRNVVRTIDGLQDAGHYICSTYKHRAEGLDIARVAPPALWHYAKPNSGQRDLSHLLHDPEYDDPPRIKRARYVREQRMANAYNRSQPKKVTVLLNGDPIKRHILLINRRTAQTFDQILTDLSEMFGSGVAICKLFTMEGRRITSLTQLFNGPEVLVAAGKERFKPLLGFEFEPTPPPARPRSHPRNADFAAHKLKDRRDRLMRTKGHWKVWVTTNELSTAGTTAQVTITVYGHKGNTTPLPLGYGDGQHFQSGHIDEFDINVGHIGEIYKVRIGHDNTGDFPSWLCDEVRMRDMDTGEELVFPVKRWIAREEDDAEICRELPVVRRGDPHLPVIKYEVTVVTADLWNAGTDANVYLTVYGDRGDTGVRQLFAPNKDSVFKKGQTNHFTLEAVSLGKLKRVIVGHDGTNPGEGWFLDRIMIQEPEAKPHEMYTFYCGKWLDEGEDDGKIVREIKVQDEYMDDILAKRNWEYDKWKFDSKNQVMFFSLVTGKALRIKTDGTVDGLGEVTDPGAIFIVSSKKPMVRIFTSLLNNHFHLAIDNGKVVGHGRGGPYCEFRLHVQNDRTVMMEGVKSPLQFISLLDSGKLGDPRGILDKDPGKRFHVYCKGMLRHRGVIMLRTSNTQAVSVDHDLSVFGTGKCNRAAHFRVHKVESGGVRLFESMINPGKYLRLFDGKIDCQGTRDENSQFVVEKHKDKGYITVQSKKQRGIFLGMTPKGEVRPTVDTGVNNVWLFPEVVEFGVAKVNLTDDKLTPISERDMEEAISSQRSPEPKKPAKPEIAADGDWKVTLSTLENLENGDVALVAYGDKGRSDPIKLVPPVKNGPAFRAGSSDEFKTNLLKVGEIYKVRLELVGHSASRTPSWRVGQVKMLDLKSKKELVFNFNRWLSRYEEDGEIMRELPVMNKGKEVLPVRKYEVRVYTGKEDNAGTKATVYFNMFGEHGDIGKRFLLKSNNRVPFQRGQVDVFEVEAVSLGKLTQLLIGHDGTKAGDGWYLESVVVRESKNATWEYIFPCNKWLDSGREDRKIERMLQVKAHESAEDTSVLMATVPDKEDSFQVQDEDEPVAIETPDDVQSVAKTEISEQKLDSEVDEVEEAEPETGTSVDNKYDADAVSPVKSESEPVEFETEDEGDKTEDVKAEDETKTEEPEEPEENKEPEEKTESEKNEEENEGEETDDPEADMDVSDPFGDSDEGESFESLEIEAGVEGEGD</sequence>
<dbReference type="SUPFAM" id="SSF50353">
    <property type="entry name" value="Cytokine"/>
    <property type="match status" value="2"/>
</dbReference>
<dbReference type="PROSITE" id="PS50095">
    <property type="entry name" value="PLAT"/>
    <property type="match status" value="4"/>
</dbReference>
<evidence type="ECO:0000259" key="4">
    <source>
        <dbReference type="PROSITE" id="PS50309"/>
    </source>
</evidence>
<dbReference type="SMART" id="SM00308">
    <property type="entry name" value="LH2"/>
    <property type="match status" value="3"/>
</dbReference>
<dbReference type="Gene3D" id="2.40.180.10">
    <property type="entry name" value="Catalase core domain"/>
    <property type="match status" value="1"/>
</dbReference>
<protein>
    <recommendedName>
        <fullName evidence="7">Lipoxygenase</fullName>
    </recommendedName>
</protein>
<comment type="caution">
    <text evidence="5">The sequence shown here is derived from an EMBL/GenBank/DDBJ whole genome shotgun (WGS) entry which is preliminary data.</text>
</comment>
<dbReference type="InterPro" id="IPR036572">
    <property type="entry name" value="Doublecortin_dom_sf"/>
</dbReference>
<dbReference type="InterPro" id="IPR008996">
    <property type="entry name" value="IL1/FGF"/>
</dbReference>
<feature type="compositionally biased region" description="Acidic residues" evidence="2">
    <location>
        <begin position="1220"/>
        <end position="1229"/>
    </location>
</feature>
<feature type="domain" description="Doublecortin" evidence="4">
    <location>
        <begin position="166"/>
        <end position="244"/>
    </location>
</feature>
<evidence type="ECO:0000259" key="3">
    <source>
        <dbReference type="PROSITE" id="PS50095"/>
    </source>
</evidence>